<dbReference type="SMART" id="SM01016">
    <property type="entry name" value="Arg_tRNA_synt_N"/>
    <property type="match status" value="1"/>
</dbReference>
<evidence type="ECO:0000259" key="11">
    <source>
        <dbReference type="SMART" id="SM00836"/>
    </source>
</evidence>
<evidence type="ECO:0000256" key="2">
    <source>
        <dbReference type="ARBA" id="ARBA00012837"/>
    </source>
</evidence>
<evidence type="ECO:0000256" key="8">
    <source>
        <dbReference type="ARBA" id="ARBA00049339"/>
    </source>
</evidence>
<dbReference type="Pfam" id="PF00750">
    <property type="entry name" value="tRNA-synt_1d"/>
    <property type="match status" value="1"/>
</dbReference>
<dbReference type="InterPro" id="IPR008909">
    <property type="entry name" value="DALR_anticod-bd"/>
</dbReference>
<evidence type="ECO:0000256" key="6">
    <source>
        <dbReference type="ARBA" id="ARBA00022917"/>
    </source>
</evidence>
<name>A0A1G2V5F9_9BACT</name>
<dbReference type="Pfam" id="PF03485">
    <property type="entry name" value="Arg_tRNA_synt_N"/>
    <property type="match status" value="1"/>
</dbReference>
<accession>A0A1G2V5F9</accession>
<keyword evidence="5 10" id="KW-0067">ATP-binding</keyword>
<dbReference type="Gene3D" id="3.30.1360.70">
    <property type="entry name" value="Arginyl tRNA synthetase N-terminal domain"/>
    <property type="match status" value="1"/>
</dbReference>
<gene>
    <name evidence="13" type="ORF">A2544_00335</name>
</gene>
<dbReference type="GO" id="GO:0005524">
    <property type="term" value="F:ATP binding"/>
    <property type="evidence" value="ECO:0007669"/>
    <property type="project" value="UniProtKB-KW"/>
</dbReference>
<evidence type="ECO:0000313" key="13">
    <source>
        <dbReference type="EMBL" id="OHB16855.1"/>
    </source>
</evidence>
<comment type="similarity">
    <text evidence="1 10">Belongs to the class-I aminoacyl-tRNA synthetase family.</text>
</comment>
<evidence type="ECO:0000256" key="9">
    <source>
        <dbReference type="NCBIfam" id="TIGR00456"/>
    </source>
</evidence>
<dbReference type="SMART" id="SM00836">
    <property type="entry name" value="DALR_1"/>
    <property type="match status" value="1"/>
</dbReference>
<keyword evidence="6 10" id="KW-0648">Protein biosynthesis</keyword>
<dbReference type="InterPro" id="IPR009080">
    <property type="entry name" value="tRNAsynth_Ia_anticodon-bd"/>
</dbReference>
<dbReference type="SUPFAM" id="SSF55190">
    <property type="entry name" value="Arginyl-tRNA synthetase (ArgRS), N-terminal 'additional' domain"/>
    <property type="match status" value="1"/>
</dbReference>
<organism evidence="13 14">
    <name type="scientific">Candidatus Zambryskibacteria bacterium RIFOXYD2_FULL_43_10</name>
    <dbReference type="NCBI Taxonomy" id="1802782"/>
    <lineage>
        <taxon>Bacteria</taxon>
        <taxon>Candidatus Zambryskiibacteriota</taxon>
    </lineage>
</organism>
<dbReference type="STRING" id="1802782.A2544_00335"/>
<feature type="domain" description="DALR anticodon binding" evidence="11">
    <location>
        <begin position="408"/>
        <end position="523"/>
    </location>
</feature>
<feature type="domain" description="Arginyl tRNA synthetase N-terminal" evidence="12">
    <location>
        <begin position="3"/>
        <end position="77"/>
    </location>
</feature>
<comment type="catalytic activity">
    <reaction evidence="8">
        <text>tRNA(Arg) + L-arginine + ATP = L-arginyl-tRNA(Arg) + AMP + diphosphate</text>
        <dbReference type="Rhea" id="RHEA:20301"/>
        <dbReference type="Rhea" id="RHEA-COMP:9658"/>
        <dbReference type="Rhea" id="RHEA-COMP:9673"/>
        <dbReference type="ChEBI" id="CHEBI:30616"/>
        <dbReference type="ChEBI" id="CHEBI:32682"/>
        <dbReference type="ChEBI" id="CHEBI:33019"/>
        <dbReference type="ChEBI" id="CHEBI:78442"/>
        <dbReference type="ChEBI" id="CHEBI:78513"/>
        <dbReference type="ChEBI" id="CHEBI:456215"/>
        <dbReference type="EC" id="6.1.1.19"/>
    </reaction>
</comment>
<dbReference type="SUPFAM" id="SSF47323">
    <property type="entry name" value="Anticodon-binding domain of a subclass of class I aminoacyl-tRNA synthetases"/>
    <property type="match status" value="1"/>
</dbReference>
<dbReference type="InterPro" id="IPR035684">
    <property type="entry name" value="ArgRS_core"/>
</dbReference>
<dbReference type="PANTHER" id="PTHR11956:SF5">
    <property type="entry name" value="ARGININE--TRNA LIGASE, CYTOPLASMIC"/>
    <property type="match status" value="1"/>
</dbReference>
<sequence>MKEDIEKLIKEALKSLDLKVNDFVVEHPVDLKMGDYSTNVGIKTGKAKEIITHLEAEPPSGVERMELAGPGFINFYLSKEFFTQSLREIIEKRGEFGKNENLKGKRFFIEHTQPNPFKEFHIGHLMNNTIGESISRIIQANGAEIKTASYHGDVGMHVAKALWKGDYALGAKAFEEDQAAKTEIQEINKKIYEKSDSDINMKYEVGKKKSLNEFEKIYRKLGSKFDHSFFESETAEIGKKLVLDNLGTVFEESEGAVVYRGEKVGLHTRVFLNSDKLPTYETKEIGLAKIKRQTFPFDQSLTITGNEQDAFFNVVEVATGEVFPNLKSKLKHLSHGMLRLPTGKMSSRTSDVITAEELIDKIKKKVKGDEAVAIGAIKYMILRQAIGNDIVFDIDKSVSIEGDSGVYLQYAYARTNSLLEKADAQGLTLNTNSQGQTLRHTHEVEKLLYRFPEIVERAGRDYAPHYITTYLTALAGSFNNFYAHEQIIDSSPESPYRLAIVKAFNIVMKNGLTILGIPAPEKM</sequence>
<dbReference type="NCBIfam" id="TIGR00456">
    <property type="entry name" value="argS"/>
    <property type="match status" value="1"/>
</dbReference>
<dbReference type="InterPro" id="IPR036695">
    <property type="entry name" value="Arg-tRNA-synth_N_sf"/>
</dbReference>
<dbReference type="FunFam" id="1.10.730.10:FF:000006">
    <property type="entry name" value="Arginyl-tRNA synthetase 2, mitochondrial"/>
    <property type="match status" value="1"/>
</dbReference>
<dbReference type="Proteomes" id="UP000176868">
    <property type="component" value="Unassembled WGS sequence"/>
</dbReference>
<dbReference type="EC" id="6.1.1.19" evidence="2 9"/>
<reference evidence="13 14" key="1">
    <citation type="journal article" date="2016" name="Nat. Commun.">
        <title>Thousands of microbial genomes shed light on interconnected biogeochemical processes in an aquifer system.</title>
        <authorList>
            <person name="Anantharaman K."/>
            <person name="Brown C.T."/>
            <person name="Hug L.A."/>
            <person name="Sharon I."/>
            <person name="Castelle C.J."/>
            <person name="Probst A.J."/>
            <person name="Thomas B.C."/>
            <person name="Singh A."/>
            <person name="Wilkins M.J."/>
            <person name="Karaoz U."/>
            <person name="Brodie E.L."/>
            <person name="Williams K.H."/>
            <person name="Hubbard S.S."/>
            <person name="Banfield J.F."/>
        </authorList>
    </citation>
    <scope>NUCLEOTIDE SEQUENCE [LARGE SCALE GENOMIC DNA]</scope>
</reference>
<evidence type="ECO:0000259" key="12">
    <source>
        <dbReference type="SMART" id="SM01016"/>
    </source>
</evidence>
<keyword evidence="7 10" id="KW-0030">Aminoacyl-tRNA synthetase</keyword>
<dbReference type="GO" id="GO:0005737">
    <property type="term" value="C:cytoplasm"/>
    <property type="evidence" value="ECO:0007669"/>
    <property type="project" value="UniProtKB-UniRule"/>
</dbReference>
<evidence type="ECO:0000256" key="5">
    <source>
        <dbReference type="ARBA" id="ARBA00022840"/>
    </source>
</evidence>
<dbReference type="InterPro" id="IPR001278">
    <property type="entry name" value="Arg-tRNA-ligase"/>
</dbReference>
<dbReference type="Pfam" id="PF05746">
    <property type="entry name" value="DALR_1"/>
    <property type="match status" value="1"/>
</dbReference>
<evidence type="ECO:0000256" key="4">
    <source>
        <dbReference type="ARBA" id="ARBA00022741"/>
    </source>
</evidence>
<evidence type="ECO:0000313" key="14">
    <source>
        <dbReference type="Proteomes" id="UP000176868"/>
    </source>
</evidence>
<keyword evidence="3 10" id="KW-0436">Ligase</keyword>
<dbReference type="InterPro" id="IPR014729">
    <property type="entry name" value="Rossmann-like_a/b/a_fold"/>
</dbReference>
<dbReference type="AlphaFoldDB" id="A0A1G2V5F9"/>
<evidence type="ECO:0000256" key="10">
    <source>
        <dbReference type="RuleBase" id="RU363038"/>
    </source>
</evidence>
<proteinExistence type="inferred from homology"/>
<keyword evidence="4 10" id="KW-0547">Nucleotide-binding</keyword>
<dbReference type="GO" id="GO:0004814">
    <property type="term" value="F:arginine-tRNA ligase activity"/>
    <property type="evidence" value="ECO:0007669"/>
    <property type="project" value="UniProtKB-UniRule"/>
</dbReference>
<evidence type="ECO:0000256" key="3">
    <source>
        <dbReference type="ARBA" id="ARBA00022598"/>
    </source>
</evidence>
<comment type="caution">
    <text evidence="13">The sequence shown here is derived from an EMBL/GenBank/DDBJ whole genome shotgun (WGS) entry which is preliminary data.</text>
</comment>
<dbReference type="Gene3D" id="3.40.50.620">
    <property type="entry name" value="HUPs"/>
    <property type="match status" value="1"/>
</dbReference>
<dbReference type="EMBL" id="MHWZ01000035">
    <property type="protein sequence ID" value="OHB16855.1"/>
    <property type="molecule type" value="Genomic_DNA"/>
</dbReference>
<dbReference type="GO" id="GO:0006420">
    <property type="term" value="P:arginyl-tRNA aminoacylation"/>
    <property type="evidence" value="ECO:0007669"/>
    <property type="project" value="UniProtKB-UniRule"/>
</dbReference>
<dbReference type="PRINTS" id="PR01038">
    <property type="entry name" value="TRNASYNTHARG"/>
</dbReference>
<evidence type="ECO:0000256" key="1">
    <source>
        <dbReference type="ARBA" id="ARBA00005594"/>
    </source>
</evidence>
<dbReference type="InterPro" id="IPR005148">
    <property type="entry name" value="Arg-tRNA-synth_N"/>
</dbReference>
<protein>
    <recommendedName>
        <fullName evidence="2 9">Arginine--tRNA ligase</fullName>
        <ecNumber evidence="2 9">6.1.1.19</ecNumber>
    </recommendedName>
</protein>
<dbReference type="PANTHER" id="PTHR11956">
    <property type="entry name" value="ARGINYL-TRNA SYNTHETASE"/>
    <property type="match status" value="1"/>
</dbReference>
<dbReference type="SUPFAM" id="SSF52374">
    <property type="entry name" value="Nucleotidylyl transferase"/>
    <property type="match status" value="1"/>
</dbReference>
<evidence type="ECO:0000256" key="7">
    <source>
        <dbReference type="ARBA" id="ARBA00023146"/>
    </source>
</evidence>
<dbReference type="Gene3D" id="1.10.730.10">
    <property type="entry name" value="Isoleucyl-tRNA Synthetase, Domain 1"/>
    <property type="match status" value="1"/>
</dbReference>